<evidence type="ECO:0000256" key="1">
    <source>
        <dbReference type="SAM" id="MobiDB-lite"/>
    </source>
</evidence>
<evidence type="ECO:0000313" key="3">
    <source>
        <dbReference type="Proteomes" id="UP001159363"/>
    </source>
</evidence>
<feature type="region of interest" description="Disordered" evidence="1">
    <location>
        <begin position="260"/>
        <end position="303"/>
    </location>
</feature>
<comment type="caution">
    <text evidence="2">The sequence shown here is derived from an EMBL/GenBank/DDBJ whole genome shotgun (WGS) entry which is preliminary data.</text>
</comment>
<sequence length="380" mass="41314">MATMHIGNNFASPHDFQDGRPDRQSRKFCIAHQQCNVSLGSANSKIGDQRAGSFALATGQYIDSHFAPLPRWRTSLTEQEVLHWPPGSATSKMADQIDRVGSSALATRKCIESHRTSGGDRERQPPINRGGGWDVSLVGLRIRETHHRVGLCLMETAASQLGLETAISQGLRTPTPFCRPAAYQPVSACQGNLCTGMTEQEILVGVVAPENYQPSVLNMAAVFGQTTRLPLKRTGLDSRRGRSRTLARVCESCRTMPLIGRSSRASPASPDHPLRRRPSILASPHTHRLSKATQRTPAGIDKSLGEMGAAKGLRATPLPPLHARQTLALSAHPQGREARGTCYGLRPPVRWQHWCPFARVGNGFAAGTRARTGFYCIVAV</sequence>
<feature type="region of interest" description="Disordered" evidence="1">
    <location>
        <begin position="1"/>
        <end position="24"/>
    </location>
</feature>
<dbReference type="Proteomes" id="UP001159363">
    <property type="component" value="Chromosome 4"/>
</dbReference>
<proteinExistence type="predicted"/>
<feature type="compositionally biased region" description="Basic and acidic residues" evidence="1">
    <location>
        <begin position="15"/>
        <end position="24"/>
    </location>
</feature>
<evidence type="ECO:0000313" key="2">
    <source>
        <dbReference type="EMBL" id="KAJ8884026.1"/>
    </source>
</evidence>
<keyword evidence="3" id="KW-1185">Reference proteome</keyword>
<accession>A0ABQ9HI62</accession>
<dbReference type="EMBL" id="JARBHB010000005">
    <property type="protein sequence ID" value="KAJ8884026.1"/>
    <property type="molecule type" value="Genomic_DNA"/>
</dbReference>
<gene>
    <name evidence="2" type="ORF">PR048_015883</name>
</gene>
<name>A0ABQ9HI62_9NEOP</name>
<reference evidence="2 3" key="1">
    <citation type="submission" date="2023-02" db="EMBL/GenBank/DDBJ databases">
        <title>LHISI_Scaffold_Assembly.</title>
        <authorList>
            <person name="Stuart O.P."/>
            <person name="Cleave R."/>
            <person name="Magrath M.J.L."/>
            <person name="Mikheyev A.S."/>
        </authorList>
    </citation>
    <scope>NUCLEOTIDE SEQUENCE [LARGE SCALE GENOMIC DNA]</scope>
    <source>
        <strain evidence="2">Daus_M_001</strain>
        <tissue evidence="2">Leg muscle</tissue>
    </source>
</reference>
<organism evidence="2 3">
    <name type="scientific">Dryococelus australis</name>
    <dbReference type="NCBI Taxonomy" id="614101"/>
    <lineage>
        <taxon>Eukaryota</taxon>
        <taxon>Metazoa</taxon>
        <taxon>Ecdysozoa</taxon>
        <taxon>Arthropoda</taxon>
        <taxon>Hexapoda</taxon>
        <taxon>Insecta</taxon>
        <taxon>Pterygota</taxon>
        <taxon>Neoptera</taxon>
        <taxon>Polyneoptera</taxon>
        <taxon>Phasmatodea</taxon>
        <taxon>Verophasmatodea</taxon>
        <taxon>Anareolatae</taxon>
        <taxon>Phasmatidae</taxon>
        <taxon>Eurycanthinae</taxon>
        <taxon>Dryococelus</taxon>
    </lineage>
</organism>
<protein>
    <submittedName>
        <fullName evidence="2">Uncharacterized protein</fullName>
    </submittedName>
</protein>